<organism evidence="1 2">
    <name type="scientific">Nelumbo nucifera</name>
    <name type="common">Sacred lotus</name>
    <dbReference type="NCBI Taxonomy" id="4432"/>
    <lineage>
        <taxon>Eukaryota</taxon>
        <taxon>Viridiplantae</taxon>
        <taxon>Streptophyta</taxon>
        <taxon>Embryophyta</taxon>
        <taxon>Tracheophyta</taxon>
        <taxon>Spermatophyta</taxon>
        <taxon>Magnoliopsida</taxon>
        <taxon>Proteales</taxon>
        <taxon>Nelumbonaceae</taxon>
        <taxon>Nelumbo</taxon>
    </lineage>
</organism>
<dbReference type="PANTHER" id="PTHR11439">
    <property type="entry name" value="GAG-POL-RELATED RETROTRANSPOSON"/>
    <property type="match status" value="1"/>
</dbReference>
<dbReference type="SUPFAM" id="SSF56672">
    <property type="entry name" value="DNA/RNA polymerases"/>
    <property type="match status" value="1"/>
</dbReference>
<evidence type="ECO:0000313" key="1">
    <source>
        <dbReference type="Proteomes" id="UP000189703"/>
    </source>
</evidence>
<dbReference type="OMA" id="QSIACAI"/>
<dbReference type="OrthoDB" id="414945at2759"/>
<sequence>MHAPTTEHWSAIKCILRYLKHTIHYGICLVVAPLTSLCLHAFSDVDWAGSLNDRRSHGGFCIYLCPNLISWSSKKQATVSQSNMESEYQSIACAISKLLWLQSLLRELVILPASPLVLWCDNLGATYLTTNPIFHARTKNIEIDFHFVREHVARKALDVHFISSVDQ</sequence>
<dbReference type="KEGG" id="nnu:109115726"/>
<dbReference type="PANTHER" id="PTHR11439:SF450">
    <property type="entry name" value="REVERSE TRANSCRIPTASE TY1_COPIA-TYPE DOMAIN-CONTAINING PROTEIN"/>
    <property type="match status" value="1"/>
</dbReference>
<evidence type="ECO:0000313" key="2">
    <source>
        <dbReference type="RefSeq" id="XP_019055585.1"/>
    </source>
</evidence>
<dbReference type="InParanoid" id="A0A1U8QBU5"/>
<proteinExistence type="predicted"/>
<dbReference type="CDD" id="cd09272">
    <property type="entry name" value="RNase_HI_RT_Ty1"/>
    <property type="match status" value="1"/>
</dbReference>
<dbReference type="STRING" id="4432.A0A1U8QBU5"/>
<protein>
    <submittedName>
        <fullName evidence="2">Uncharacterized protein LOC109115726</fullName>
    </submittedName>
</protein>
<dbReference type="RefSeq" id="XP_019055585.1">
    <property type="nucleotide sequence ID" value="XM_019200040.1"/>
</dbReference>
<gene>
    <name evidence="2" type="primary">LOC109115726</name>
</gene>
<dbReference type="InterPro" id="IPR043502">
    <property type="entry name" value="DNA/RNA_pol_sf"/>
</dbReference>
<reference evidence="2" key="1">
    <citation type="submission" date="2025-08" db="UniProtKB">
        <authorList>
            <consortium name="RefSeq"/>
        </authorList>
    </citation>
    <scope>IDENTIFICATION</scope>
</reference>
<accession>A0A1U8QBU5</accession>
<keyword evidence="1" id="KW-1185">Reference proteome</keyword>
<name>A0A1U8QBU5_NELNU</name>
<dbReference type="GeneID" id="109115726"/>
<dbReference type="AlphaFoldDB" id="A0A1U8QBU5"/>
<dbReference type="Proteomes" id="UP000189703">
    <property type="component" value="Unplaced"/>
</dbReference>